<dbReference type="InterPro" id="IPR029063">
    <property type="entry name" value="SAM-dependent_MTases_sf"/>
</dbReference>
<feature type="repeat" description="TPR" evidence="6">
    <location>
        <begin position="279"/>
        <end position="312"/>
    </location>
</feature>
<dbReference type="PROSITE" id="PS50059">
    <property type="entry name" value="FKBP_PPIASE"/>
    <property type="match status" value="1"/>
</dbReference>
<dbReference type="GO" id="GO:0032259">
    <property type="term" value="P:methylation"/>
    <property type="evidence" value="ECO:0007669"/>
    <property type="project" value="UniProtKB-KW"/>
</dbReference>
<dbReference type="InterPro" id="IPR046357">
    <property type="entry name" value="PPIase_dom_sf"/>
</dbReference>
<gene>
    <name evidence="9" type="ORF">Cni_G11105</name>
</gene>
<dbReference type="InterPro" id="IPR013105">
    <property type="entry name" value="TPR_2"/>
</dbReference>
<dbReference type="SMART" id="SM00028">
    <property type="entry name" value="TPR"/>
    <property type="match status" value="3"/>
</dbReference>
<dbReference type="InterPro" id="IPR013216">
    <property type="entry name" value="Methyltransf_11"/>
</dbReference>
<evidence type="ECO:0000256" key="2">
    <source>
        <dbReference type="ARBA" id="ARBA00022679"/>
    </source>
</evidence>
<dbReference type="AlphaFoldDB" id="A0AAQ3QAI4"/>
<dbReference type="Pfam" id="PF00254">
    <property type="entry name" value="FKBP_C"/>
    <property type="match status" value="1"/>
</dbReference>
<dbReference type="GO" id="GO:0005739">
    <property type="term" value="C:mitochondrion"/>
    <property type="evidence" value="ECO:0007669"/>
    <property type="project" value="TreeGrafter"/>
</dbReference>
<keyword evidence="1" id="KW-0489">Methyltransferase</keyword>
<dbReference type="PROSITE" id="PS50005">
    <property type="entry name" value="TPR"/>
    <property type="match status" value="1"/>
</dbReference>
<feature type="domain" description="PPIase FKBP-type" evidence="8">
    <location>
        <begin position="82"/>
        <end position="174"/>
    </location>
</feature>
<dbReference type="Pfam" id="PF07719">
    <property type="entry name" value="TPR_2"/>
    <property type="match status" value="1"/>
</dbReference>
<evidence type="ECO:0000256" key="7">
    <source>
        <dbReference type="SAM" id="MobiDB-lite"/>
    </source>
</evidence>
<evidence type="ECO:0000256" key="1">
    <source>
        <dbReference type="ARBA" id="ARBA00022603"/>
    </source>
</evidence>
<dbReference type="Gene3D" id="1.25.40.10">
    <property type="entry name" value="Tetratricopeptide repeat domain"/>
    <property type="match status" value="1"/>
</dbReference>
<reference evidence="9 10" key="1">
    <citation type="submission" date="2023-10" db="EMBL/GenBank/DDBJ databases">
        <title>Chromosome-scale genome assembly provides insights into flower coloration mechanisms of Canna indica.</title>
        <authorList>
            <person name="Li C."/>
        </authorList>
    </citation>
    <scope>NUCLEOTIDE SEQUENCE [LARGE SCALE GENOMIC DNA]</scope>
    <source>
        <tissue evidence="9">Flower</tissue>
    </source>
</reference>
<proteinExistence type="predicted"/>
<dbReference type="FunFam" id="1.25.40.10:FF:000708">
    <property type="entry name" value="Peptidylprolyl isomerase"/>
    <property type="match status" value="1"/>
</dbReference>
<dbReference type="PANTHER" id="PTHR13090:SF1">
    <property type="entry name" value="ARGININE-HYDROXYLASE NDUFAF5, MITOCHONDRIAL"/>
    <property type="match status" value="1"/>
</dbReference>
<dbReference type="GO" id="GO:0003755">
    <property type="term" value="F:peptidyl-prolyl cis-trans isomerase activity"/>
    <property type="evidence" value="ECO:0007669"/>
    <property type="project" value="UniProtKB-KW"/>
</dbReference>
<evidence type="ECO:0000313" key="10">
    <source>
        <dbReference type="Proteomes" id="UP001327560"/>
    </source>
</evidence>
<dbReference type="CDD" id="cd02440">
    <property type="entry name" value="AdoMet_MTases"/>
    <property type="match status" value="1"/>
</dbReference>
<feature type="region of interest" description="Disordered" evidence="7">
    <location>
        <begin position="1"/>
        <end position="32"/>
    </location>
</feature>
<evidence type="ECO:0000256" key="5">
    <source>
        <dbReference type="PROSITE-ProRule" id="PRU00277"/>
    </source>
</evidence>
<accession>A0AAQ3QAI4</accession>
<keyword evidence="10" id="KW-1185">Reference proteome</keyword>
<dbReference type="Gene3D" id="3.10.50.40">
    <property type="match status" value="1"/>
</dbReference>
<comment type="catalytic activity">
    <reaction evidence="5">
        <text>[protein]-peptidylproline (omega=180) = [protein]-peptidylproline (omega=0)</text>
        <dbReference type="Rhea" id="RHEA:16237"/>
        <dbReference type="Rhea" id="RHEA-COMP:10747"/>
        <dbReference type="Rhea" id="RHEA-COMP:10748"/>
        <dbReference type="ChEBI" id="CHEBI:83833"/>
        <dbReference type="ChEBI" id="CHEBI:83834"/>
        <dbReference type="EC" id="5.2.1.8"/>
    </reaction>
</comment>
<dbReference type="InterPro" id="IPR019734">
    <property type="entry name" value="TPR_rpt"/>
</dbReference>
<evidence type="ECO:0000256" key="3">
    <source>
        <dbReference type="ARBA" id="ARBA00022737"/>
    </source>
</evidence>
<dbReference type="EC" id="5.2.1.8" evidence="5"/>
<dbReference type="SUPFAM" id="SSF53335">
    <property type="entry name" value="S-adenosyl-L-methionine-dependent methyltransferases"/>
    <property type="match status" value="1"/>
</dbReference>
<sequence>MASPVSNFPPPPESPAVTDRGAPISPGSEDDDVVTEGAAFARNDPSQDDNDIPQVESEMEILHEKVKKQIMKEGHGQTPPKLSTCFFHYRAWAKSTSHKFEDTWQEQRPIELVLGKEKPEMAGLAIGIASMKSGERALLHVGWELGYGKEGSFSFPNVPPMADLIYEAELIGFDEVKEGKARSDMTVEERIEAAERRKVEGNNYFSEEKLDEAMQQYEMAIAYMGDDFMFQLFGKYRDMALAVKNPCHLNMAACLIKLKRFEEAIGQCTIVLSEDENNVKALYRRGKARAELGQTDAAREDFEKARRYSPQDKAIVRELRLLADHDKAVYQKQKEIYKGIFGPRPEPKLKSSNWLVYAGSPKTVVTVKSLSSGLETKGEALLVSVLLSSGARQSAETLAAASSQRRSSTARASALAPVERRSAARYLLGLMDIEVVLIDILAPFTGAVWIAMARVLGRALAGRNKSSLSFFCPPSSASLCTEGEGSQNSRVKIFDRDLKRKQRDRAAWLMRGKDEFVDSVADNLLDRLQDCRKAFPITLCLGGSLEAIRRLLHGRGGIEKLIMMDMSFDMIKRLKDTDDKISKNNLETFYVVGDEEFLPMKENSLDLVISCLGLHWTNDLPGAMIQSRLALKPDGLFLASILGGETLKELRIACTIAQMEREGGISPRLSPLAQVRDAGNLLTRAGFTLPGVDVDEYTVKYNSALELIEHLRSMGETNALLQRSNILKKDTALATAAVYQSMFGEEDGTVPATFQVIYMTGWKEHPSQQKAKKRGSATVSFQDIQKHLGGSSC</sequence>
<dbReference type="Proteomes" id="UP001327560">
    <property type="component" value="Chromosome 3"/>
</dbReference>
<dbReference type="Gene3D" id="3.40.50.150">
    <property type="entry name" value="Vaccinia Virus protein VP39"/>
    <property type="match status" value="1"/>
</dbReference>
<dbReference type="SUPFAM" id="SSF54534">
    <property type="entry name" value="FKBP-like"/>
    <property type="match status" value="1"/>
</dbReference>
<dbReference type="PANTHER" id="PTHR13090">
    <property type="entry name" value="ARGININE-HYDROXYLASE NDUFAF5, MITOCHONDRIAL"/>
    <property type="match status" value="1"/>
</dbReference>
<dbReference type="Pfam" id="PF08241">
    <property type="entry name" value="Methyltransf_11"/>
    <property type="match status" value="1"/>
</dbReference>
<evidence type="ECO:0000256" key="6">
    <source>
        <dbReference type="PROSITE-ProRule" id="PRU00339"/>
    </source>
</evidence>
<keyword evidence="5" id="KW-0697">Rotamase</keyword>
<dbReference type="InterPro" id="IPR001179">
    <property type="entry name" value="PPIase_FKBP_dom"/>
</dbReference>
<protein>
    <recommendedName>
        <fullName evidence="5">peptidylprolyl isomerase</fullName>
        <ecNumber evidence="5">5.2.1.8</ecNumber>
    </recommendedName>
</protein>
<keyword evidence="3" id="KW-0677">Repeat</keyword>
<name>A0AAQ3QAI4_9LILI</name>
<evidence type="ECO:0000259" key="8">
    <source>
        <dbReference type="PROSITE" id="PS50059"/>
    </source>
</evidence>
<evidence type="ECO:0000256" key="4">
    <source>
        <dbReference type="ARBA" id="ARBA00022803"/>
    </source>
</evidence>
<dbReference type="GO" id="GO:0032981">
    <property type="term" value="P:mitochondrial respiratory chain complex I assembly"/>
    <property type="evidence" value="ECO:0007669"/>
    <property type="project" value="TreeGrafter"/>
</dbReference>
<keyword evidence="5 9" id="KW-0413">Isomerase</keyword>
<organism evidence="9 10">
    <name type="scientific">Canna indica</name>
    <name type="common">Indian-shot</name>
    <dbReference type="NCBI Taxonomy" id="4628"/>
    <lineage>
        <taxon>Eukaryota</taxon>
        <taxon>Viridiplantae</taxon>
        <taxon>Streptophyta</taxon>
        <taxon>Embryophyta</taxon>
        <taxon>Tracheophyta</taxon>
        <taxon>Spermatophyta</taxon>
        <taxon>Magnoliopsida</taxon>
        <taxon>Liliopsida</taxon>
        <taxon>Zingiberales</taxon>
        <taxon>Cannaceae</taxon>
        <taxon>Canna</taxon>
    </lineage>
</organism>
<dbReference type="EMBL" id="CP136892">
    <property type="protein sequence ID" value="WOL02386.1"/>
    <property type="molecule type" value="Genomic_DNA"/>
</dbReference>
<keyword evidence="2" id="KW-0808">Transferase</keyword>
<evidence type="ECO:0000313" key="9">
    <source>
        <dbReference type="EMBL" id="WOL02386.1"/>
    </source>
</evidence>
<dbReference type="InterPro" id="IPR011990">
    <property type="entry name" value="TPR-like_helical_dom_sf"/>
</dbReference>
<dbReference type="SUPFAM" id="SSF48452">
    <property type="entry name" value="TPR-like"/>
    <property type="match status" value="1"/>
</dbReference>
<dbReference type="InterPro" id="IPR050602">
    <property type="entry name" value="Malonyl-ACP_OMT"/>
</dbReference>
<keyword evidence="4 6" id="KW-0802">TPR repeat</keyword>
<dbReference type="GO" id="GO:0008757">
    <property type="term" value="F:S-adenosylmethionine-dependent methyltransferase activity"/>
    <property type="evidence" value="ECO:0007669"/>
    <property type="project" value="InterPro"/>
</dbReference>